<keyword evidence="4" id="KW-1185">Reference proteome</keyword>
<feature type="compositionally biased region" description="Polar residues" evidence="1">
    <location>
        <begin position="456"/>
        <end position="465"/>
    </location>
</feature>
<feature type="region of interest" description="Disordered" evidence="1">
    <location>
        <begin position="456"/>
        <end position="555"/>
    </location>
</feature>
<dbReference type="PANTHER" id="PTHR39639">
    <property type="entry name" value="CHROMOSOME 16, WHOLE GENOME SHOTGUN SEQUENCE"/>
    <property type="match status" value="1"/>
</dbReference>
<feature type="compositionally biased region" description="Basic and acidic residues" evidence="1">
    <location>
        <begin position="383"/>
        <end position="392"/>
    </location>
</feature>
<dbReference type="Pfam" id="PF03235">
    <property type="entry name" value="GmrSD_N"/>
    <property type="match status" value="1"/>
</dbReference>
<feature type="region of interest" description="Disordered" evidence="1">
    <location>
        <begin position="383"/>
        <end position="437"/>
    </location>
</feature>
<feature type="compositionally biased region" description="Low complexity" evidence="1">
    <location>
        <begin position="543"/>
        <end position="552"/>
    </location>
</feature>
<reference evidence="3" key="1">
    <citation type="submission" date="2019-10" db="EMBL/GenBank/DDBJ databases">
        <authorList>
            <consortium name="DOE Joint Genome Institute"/>
            <person name="Kuo A."/>
            <person name="Miyauchi S."/>
            <person name="Kiss E."/>
            <person name="Drula E."/>
            <person name="Kohler A."/>
            <person name="Sanchez-Garcia M."/>
            <person name="Andreopoulos B."/>
            <person name="Barry K.W."/>
            <person name="Bonito G."/>
            <person name="Buee M."/>
            <person name="Carver A."/>
            <person name="Chen C."/>
            <person name="Cichocki N."/>
            <person name="Clum A."/>
            <person name="Culley D."/>
            <person name="Crous P.W."/>
            <person name="Fauchery L."/>
            <person name="Girlanda M."/>
            <person name="Hayes R."/>
            <person name="Keri Z."/>
            <person name="LaButti K."/>
            <person name="Lipzen A."/>
            <person name="Lombard V."/>
            <person name="Magnuson J."/>
            <person name="Maillard F."/>
            <person name="Morin E."/>
            <person name="Murat C."/>
            <person name="Nolan M."/>
            <person name="Ohm R."/>
            <person name="Pangilinan J."/>
            <person name="Pereira M."/>
            <person name="Perotto S."/>
            <person name="Peter M."/>
            <person name="Riley R."/>
            <person name="Sitrit Y."/>
            <person name="Stielow B."/>
            <person name="Szollosi G."/>
            <person name="Zifcakova L."/>
            <person name="Stursova M."/>
            <person name="Spatafora J.W."/>
            <person name="Tedersoo L."/>
            <person name="Vaario L.-M."/>
            <person name="Yamada A."/>
            <person name="Yan M."/>
            <person name="Wang P."/>
            <person name="Xu J."/>
            <person name="Bruns T."/>
            <person name="Baldrian P."/>
            <person name="Vilgalys R."/>
            <person name="Henrissat B."/>
            <person name="Grigoriev I.V."/>
            <person name="Hibbett D."/>
            <person name="Nagy L.G."/>
            <person name="Martin F.M."/>
        </authorList>
    </citation>
    <scope>NUCLEOTIDE SEQUENCE</scope>
    <source>
        <strain evidence="3">BED1</strain>
    </source>
</reference>
<gene>
    <name evidence="3" type="ORF">L210DRAFT_1000980</name>
</gene>
<evidence type="ECO:0000259" key="2">
    <source>
        <dbReference type="Pfam" id="PF03235"/>
    </source>
</evidence>
<dbReference type="Proteomes" id="UP001194468">
    <property type="component" value="Unassembled WGS sequence"/>
</dbReference>
<dbReference type="InterPro" id="IPR004919">
    <property type="entry name" value="GmrSD_N"/>
</dbReference>
<feature type="compositionally biased region" description="Low complexity" evidence="1">
    <location>
        <begin position="491"/>
        <end position="505"/>
    </location>
</feature>
<evidence type="ECO:0000313" key="4">
    <source>
        <dbReference type="Proteomes" id="UP001194468"/>
    </source>
</evidence>
<proteinExistence type="predicted"/>
<feature type="compositionally biased region" description="Low complexity" evidence="1">
    <location>
        <begin position="394"/>
        <end position="403"/>
    </location>
</feature>
<feature type="domain" description="GmrSD restriction endonucleases N-terminal" evidence="2">
    <location>
        <begin position="55"/>
        <end position="188"/>
    </location>
</feature>
<name>A0AAD4C880_BOLED</name>
<feature type="compositionally biased region" description="Polar residues" evidence="1">
    <location>
        <begin position="532"/>
        <end position="542"/>
    </location>
</feature>
<feature type="compositionally biased region" description="Polar residues" evidence="1">
    <location>
        <begin position="729"/>
        <end position="769"/>
    </location>
</feature>
<comment type="caution">
    <text evidence="3">The sequence shown here is derived from an EMBL/GenBank/DDBJ whole genome shotgun (WGS) entry which is preliminary data.</text>
</comment>
<organism evidence="3 4">
    <name type="scientific">Boletus edulis BED1</name>
    <dbReference type="NCBI Taxonomy" id="1328754"/>
    <lineage>
        <taxon>Eukaryota</taxon>
        <taxon>Fungi</taxon>
        <taxon>Dikarya</taxon>
        <taxon>Basidiomycota</taxon>
        <taxon>Agaricomycotina</taxon>
        <taxon>Agaricomycetes</taxon>
        <taxon>Agaricomycetidae</taxon>
        <taxon>Boletales</taxon>
        <taxon>Boletineae</taxon>
        <taxon>Boletaceae</taxon>
        <taxon>Boletoideae</taxon>
        <taxon>Boletus</taxon>
    </lineage>
</organism>
<accession>A0AAD4C880</accession>
<feature type="region of interest" description="Disordered" evidence="1">
    <location>
        <begin position="594"/>
        <end position="676"/>
    </location>
</feature>
<protein>
    <recommendedName>
        <fullName evidence="2">GmrSD restriction endonucleases N-terminal domain-containing protein</fullName>
    </recommendedName>
</protein>
<evidence type="ECO:0000256" key="1">
    <source>
        <dbReference type="SAM" id="MobiDB-lite"/>
    </source>
</evidence>
<feature type="compositionally biased region" description="Polar residues" evidence="1">
    <location>
        <begin position="619"/>
        <end position="629"/>
    </location>
</feature>
<reference evidence="3" key="2">
    <citation type="journal article" date="2020" name="Nat. Commun.">
        <title>Large-scale genome sequencing of mycorrhizal fungi provides insights into the early evolution of symbiotic traits.</title>
        <authorList>
            <person name="Miyauchi S."/>
            <person name="Kiss E."/>
            <person name="Kuo A."/>
            <person name="Drula E."/>
            <person name="Kohler A."/>
            <person name="Sanchez-Garcia M."/>
            <person name="Morin E."/>
            <person name="Andreopoulos B."/>
            <person name="Barry K.W."/>
            <person name="Bonito G."/>
            <person name="Buee M."/>
            <person name="Carver A."/>
            <person name="Chen C."/>
            <person name="Cichocki N."/>
            <person name="Clum A."/>
            <person name="Culley D."/>
            <person name="Crous P.W."/>
            <person name="Fauchery L."/>
            <person name="Girlanda M."/>
            <person name="Hayes R.D."/>
            <person name="Keri Z."/>
            <person name="LaButti K."/>
            <person name="Lipzen A."/>
            <person name="Lombard V."/>
            <person name="Magnuson J."/>
            <person name="Maillard F."/>
            <person name="Murat C."/>
            <person name="Nolan M."/>
            <person name="Ohm R.A."/>
            <person name="Pangilinan J."/>
            <person name="Pereira M.F."/>
            <person name="Perotto S."/>
            <person name="Peter M."/>
            <person name="Pfister S."/>
            <person name="Riley R."/>
            <person name="Sitrit Y."/>
            <person name="Stielow J.B."/>
            <person name="Szollosi G."/>
            <person name="Zifcakova L."/>
            <person name="Stursova M."/>
            <person name="Spatafora J.W."/>
            <person name="Tedersoo L."/>
            <person name="Vaario L.M."/>
            <person name="Yamada A."/>
            <person name="Yan M."/>
            <person name="Wang P."/>
            <person name="Xu J."/>
            <person name="Bruns T."/>
            <person name="Baldrian P."/>
            <person name="Vilgalys R."/>
            <person name="Dunand C."/>
            <person name="Henrissat B."/>
            <person name="Grigoriev I.V."/>
            <person name="Hibbett D."/>
            <person name="Nagy L.G."/>
            <person name="Martin F.M."/>
        </authorList>
    </citation>
    <scope>NUCLEOTIDE SEQUENCE</scope>
    <source>
        <strain evidence="3">BED1</strain>
    </source>
</reference>
<evidence type="ECO:0000313" key="3">
    <source>
        <dbReference type="EMBL" id="KAF8452251.1"/>
    </source>
</evidence>
<dbReference type="EMBL" id="WHUW01000001">
    <property type="protein sequence ID" value="KAF8452251.1"/>
    <property type="molecule type" value="Genomic_DNA"/>
</dbReference>
<feature type="region of interest" description="Disordered" evidence="1">
    <location>
        <begin position="715"/>
        <end position="855"/>
    </location>
</feature>
<dbReference type="PANTHER" id="PTHR39639:SF1">
    <property type="entry name" value="DUF262 DOMAIN-CONTAINING PROTEIN"/>
    <property type="match status" value="1"/>
</dbReference>
<dbReference type="AlphaFoldDB" id="A0AAD4C880"/>
<feature type="compositionally biased region" description="Polar residues" evidence="1">
    <location>
        <begin position="597"/>
        <end position="611"/>
    </location>
</feature>
<sequence>MSLSDISDLTDLSTDVDEPLAKRTSKAKKAVKEYKITNVLRAPRTAQYTAKSLYDQIIDNSIDLDPDYQRDIVWQEEKQSGLIDSLLRNYYIPPIIFAVTAQEDGSELRTCIDGKQRLTSIQRFVDGQSIHKLNTCLHRFTNEKLWFKSSATNTRRKLLPQYLKTQFTNKQIVCVEYTGLDNDQEREIFQASKQSPTPFTVQLGVALTPAERLQALVSPWSTVIHDIQHQVLGEEGFEGYLDWGHARGRDFQCLATIGYLIENHPKTTVPGTKALERWLQKAEPVSAQLRADLHETFRIFVTLARDKKYSGSLNRPTRVAPIEFVMIGVLIYLKRQSLSLTQISSAIEKMRKDVRASHQDIRSNTRVTKHLMEFMAKKIKVSELKSDGDGDKPAAVATAQATKSAKRKRPVYSDDSDTEPTPKVKSTKRPAGSTAAEGWSTLFSRKCLLTTDCNQATKSSKQVSGGDQKISSEKKVATVPKPQVTKPWQPSMSSRTTNNSLSNLSPVPPKKTHLPPLAVQTSRSRAPPPQPSTTTTNGHNAPSRSTTSASARHTPLTVQTCSTMKVESPQMVSVNSPSTLSAVDRLAPIRAAKASLASGTNVQSLPGSNASDMRPIPSPSANTPQTPLNYLNPAVPQPAPYQTTLVSQQAPPPPPVQPSSQHIPAHPRQGGPIPPQLQTVLKSLHSQFPQLGLRSPNSSNGAVTPAQNAQANGIATHHAMPPPAPGLVNTGSTNNPGYASQTYSVGTSQGTYDGNTTGAQANSKQTSRNAPIPIPVGPHALPQRPAALAGAPNNSMRAEPLGPPPRSTSSDRVTLDGRRGPYDNDRRYSDDRRINRHDRSRDNDRGKRNRFRSRN</sequence>
<feature type="compositionally biased region" description="Basic and acidic residues" evidence="1">
    <location>
        <begin position="813"/>
        <end position="846"/>
    </location>
</feature>